<sequence>MPGAGRSGEVHAAIARAAEATGVDFSYLLAQAKLESGLDPSAQARTSSASGLYQFTDATWLRTLGSHGADHGMGWASDAIQSGAVRDPQVRSQLMALRSDPQVAALMAGELANDNRAYLGANLGREPDSAELYMAHFLGSEGAVRFLSALDSDPSQSAAAILPKAAGANRAIFFGAGGARSVGEVMDLVRGRLEAAMPGVGSTLPGAGTLAYGDAAYRPTPTLDYLPVPLTRTGAEAPTWGGDVAREYHAVAAALPTGTALASATMADTLRETFGIAEGGAAPQHVRAAYGRLRAFGL</sequence>
<dbReference type="SUPFAM" id="SSF53955">
    <property type="entry name" value="Lysozyme-like"/>
    <property type="match status" value="1"/>
</dbReference>
<evidence type="ECO:0000313" key="2">
    <source>
        <dbReference type="Proteomes" id="UP000583556"/>
    </source>
</evidence>
<dbReference type="Gene3D" id="1.10.530.10">
    <property type="match status" value="1"/>
</dbReference>
<evidence type="ECO:0000313" key="1">
    <source>
        <dbReference type="EMBL" id="NML92970.1"/>
    </source>
</evidence>
<name>A0A7Y0BMA4_9SPHN</name>
<comment type="caution">
    <text evidence="1">The sequence shown here is derived from an EMBL/GenBank/DDBJ whole genome shotgun (WGS) entry which is preliminary data.</text>
</comment>
<accession>A0A7Y0BMA4</accession>
<reference evidence="1 2" key="1">
    <citation type="submission" date="2020-04" db="EMBL/GenBank/DDBJ databases">
        <title>Novosphingobium sp. TW-4 isolated from soil.</title>
        <authorList>
            <person name="Dahal R.H."/>
            <person name="Chaudhary D.K."/>
        </authorList>
    </citation>
    <scope>NUCLEOTIDE SEQUENCE [LARGE SCALE GENOMIC DNA]</scope>
    <source>
        <strain evidence="1 2">TW-4</strain>
    </source>
</reference>
<protein>
    <submittedName>
        <fullName evidence="1">Lytic transglycosylase domain-containing protein</fullName>
    </submittedName>
</protein>
<proteinExistence type="predicted"/>
<keyword evidence="2" id="KW-1185">Reference proteome</keyword>
<gene>
    <name evidence="1" type="ORF">HHL27_04710</name>
</gene>
<dbReference type="AlphaFoldDB" id="A0A7Y0BMA4"/>
<dbReference type="EMBL" id="JABBGM010000002">
    <property type="protein sequence ID" value="NML92970.1"/>
    <property type="molecule type" value="Genomic_DNA"/>
</dbReference>
<dbReference type="InterPro" id="IPR023346">
    <property type="entry name" value="Lysozyme-like_dom_sf"/>
</dbReference>
<dbReference type="Proteomes" id="UP000583556">
    <property type="component" value="Unassembled WGS sequence"/>
</dbReference>
<organism evidence="1 2">
    <name type="scientific">Novosphingobium olei</name>
    <dbReference type="NCBI Taxonomy" id="2728851"/>
    <lineage>
        <taxon>Bacteria</taxon>
        <taxon>Pseudomonadati</taxon>
        <taxon>Pseudomonadota</taxon>
        <taxon>Alphaproteobacteria</taxon>
        <taxon>Sphingomonadales</taxon>
        <taxon>Sphingomonadaceae</taxon>
        <taxon>Novosphingobium</taxon>
    </lineage>
</organism>